<evidence type="ECO:0000256" key="1">
    <source>
        <dbReference type="ARBA" id="ARBA00004651"/>
    </source>
</evidence>
<dbReference type="Pfam" id="PF03706">
    <property type="entry name" value="LPG_synthase_TM"/>
    <property type="match status" value="1"/>
</dbReference>
<dbReference type="PANTHER" id="PTHR39087:SF2">
    <property type="entry name" value="UPF0104 MEMBRANE PROTEIN MJ1595"/>
    <property type="match status" value="1"/>
</dbReference>
<comment type="subcellular location">
    <subcellularLocation>
        <location evidence="1">Cell membrane</location>
        <topology evidence="1">Multi-pass membrane protein</topology>
    </subcellularLocation>
</comment>
<keyword evidence="2" id="KW-1003">Cell membrane</keyword>
<dbReference type="OrthoDB" id="3481606at2"/>
<organism evidence="7 8">
    <name type="scientific">Actinomadura harenae</name>
    <dbReference type="NCBI Taxonomy" id="2483351"/>
    <lineage>
        <taxon>Bacteria</taxon>
        <taxon>Bacillati</taxon>
        <taxon>Actinomycetota</taxon>
        <taxon>Actinomycetes</taxon>
        <taxon>Streptosporangiales</taxon>
        <taxon>Thermomonosporaceae</taxon>
        <taxon>Actinomadura</taxon>
    </lineage>
</organism>
<feature type="transmembrane region" description="Helical" evidence="6">
    <location>
        <begin position="314"/>
        <end position="330"/>
    </location>
</feature>
<keyword evidence="5 6" id="KW-0472">Membrane</keyword>
<evidence type="ECO:0000313" key="8">
    <source>
        <dbReference type="Proteomes" id="UP000282674"/>
    </source>
</evidence>
<dbReference type="GO" id="GO:0005886">
    <property type="term" value="C:plasma membrane"/>
    <property type="evidence" value="ECO:0007669"/>
    <property type="project" value="UniProtKB-SubCell"/>
</dbReference>
<dbReference type="Proteomes" id="UP000282674">
    <property type="component" value="Unassembled WGS sequence"/>
</dbReference>
<dbReference type="RefSeq" id="WP_122192656.1">
    <property type="nucleotide sequence ID" value="NZ_JBHSKC010000002.1"/>
</dbReference>
<comment type="caution">
    <text evidence="7">The sequence shown here is derived from an EMBL/GenBank/DDBJ whole genome shotgun (WGS) entry which is preliminary data.</text>
</comment>
<evidence type="ECO:0000256" key="3">
    <source>
        <dbReference type="ARBA" id="ARBA00022692"/>
    </source>
</evidence>
<evidence type="ECO:0000256" key="4">
    <source>
        <dbReference type="ARBA" id="ARBA00022989"/>
    </source>
</evidence>
<dbReference type="EMBL" id="RFFG01000003">
    <property type="protein sequence ID" value="RMI47423.1"/>
    <property type="molecule type" value="Genomic_DNA"/>
</dbReference>
<protein>
    <submittedName>
        <fullName evidence="7">UPF0104 family protein</fullName>
    </submittedName>
</protein>
<feature type="transmembrane region" description="Helical" evidence="6">
    <location>
        <begin position="195"/>
        <end position="214"/>
    </location>
</feature>
<dbReference type="PANTHER" id="PTHR39087">
    <property type="entry name" value="UPF0104 MEMBRANE PROTEIN MJ1595"/>
    <property type="match status" value="1"/>
</dbReference>
<gene>
    <name evidence="7" type="ORF">EBO15_02645</name>
</gene>
<feature type="transmembrane region" description="Helical" evidence="6">
    <location>
        <begin position="27"/>
        <end position="49"/>
    </location>
</feature>
<reference evidence="7 8" key="1">
    <citation type="submission" date="2018-10" db="EMBL/GenBank/DDBJ databases">
        <title>Isolation from soil.</title>
        <authorList>
            <person name="Hu J."/>
        </authorList>
    </citation>
    <scope>NUCLEOTIDE SEQUENCE [LARGE SCALE GENOMIC DNA]</scope>
    <source>
        <strain evidence="7 8">NEAU-Ht49</strain>
    </source>
</reference>
<keyword evidence="8" id="KW-1185">Reference proteome</keyword>
<name>A0A3M2MEW8_9ACTN</name>
<evidence type="ECO:0000313" key="7">
    <source>
        <dbReference type="EMBL" id="RMI47423.1"/>
    </source>
</evidence>
<evidence type="ECO:0000256" key="6">
    <source>
        <dbReference type="SAM" id="Phobius"/>
    </source>
</evidence>
<keyword evidence="3 6" id="KW-0812">Transmembrane</keyword>
<feature type="transmembrane region" description="Helical" evidence="6">
    <location>
        <begin position="255"/>
        <end position="276"/>
    </location>
</feature>
<evidence type="ECO:0000256" key="5">
    <source>
        <dbReference type="ARBA" id="ARBA00023136"/>
    </source>
</evidence>
<proteinExistence type="predicted"/>
<keyword evidence="4 6" id="KW-1133">Transmembrane helix</keyword>
<sequence length="362" mass="36824">MTSGEVPAGSGTDADEGRRPGVRTAALWMWPWCLLLATGAACAVAAVSADAPYADDDVLDLLGGWGRDVVGGLDGVPWAVVPLLVFLTVTHYACTAKALRAASGRPLPKGETFLVQTAAAVASRLVPAGIGSLAVLSRFLTRRGHSGAEAVAVVGLTRLAGGVSSLGLFFALGAGHLPDPSAIGSQLRHVRVPEVAPAGLAVAVLGATTATYVVRRRSTPDGRLARLRRRVRRAVADAVHQATELRHRPRACATLILATLGTPLALGTAFAVSVIASPGGPGFRHAGTLLLVYLVGTAAGTAVPLPAGTGANEAALIGALVATGIAGSAAVQGVLLFRAITFWAPVPFGLLAARRLRRIDAL</sequence>
<feature type="transmembrane region" description="Helical" evidence="6">
    <location>
        <begin position="148"/>
        <end position="175"/>
    </location>
</feature>
<accession>A0A3M2MEW8</accession>
<dbReference type="AlphaFoldDB" id="A0A3M2MEW8"/>
<evidence type="ECO:0000256" key="2">
    <source>
        <dbReference type="ARBA" id="ARBA00022475"/>
    </source>
</evidence>
<feature type="transmembrane region" description="Helical" evidence="6">
    <location>
        <begin position="288"/>
        <end position="307"/>
    </location>
</feature>
<dbReference type="InterPro" id="IPR022791">
    <property type="entry name" value="L-PG_synthase/AglD"/>
</dbReference>